<dbReference type="AlphaFoldDB" id="A0A9D1CG56"/>
<dbReference type="InterPro" id="IPR006222">
    <property type="entry name" value="GCVT_N"/>
</dbReference>
<comment type="function">
    <text evidence="7">The glycine cleavage system catalyzes the degradation of glycine.</text>
</comment>
<dbReference type="GO" id="GO:0005829">
    <property type="term" value="C:cytosol"/>
    <property type="evidence" value="ECO:0007669"/>
    <property type="project" value="TreeGrafter"/>
</dbReference>
<name>A0A9D1CG56_AQUAO</name>
<dbReference type="GO" id="GO:0005960">
    <property type="term" value="C:glycine cleavage complex"/>
    <property type="evidence" value="ECO:0007669"/>
    <property type="project" value="InterPro"/>
</dbReference>
<proteinExistence type="inferred from homology"/>
<evidence type="ECO:0000256" key="6">
    <source>
        <dbReference type="ARBA" id="ARBA00047665"/>
    </source>
</evidence>
<evidence type="ECO:0000256" key="7">
    <source>
        <dbReference type="HAMAP-Rule" id="MF_00259"/>
    </source>
</evidence>
<dbReference type="SUPFAM" id="SSF101790">
    <property type="entry name" value="Aminomethyltransferase beta-barrel domain"/>
    <property type="match status" value="1"/>
</dbReference>
<feature type="binding site" evidence="8">
    <location>
        <position position="189"/>
    </location>
    <ligand>
        <name>substrate</name>
    </ligand>
</feature>
<evidence type="ECO:0000313" key="11">
    <source>
        <dbReference type="EMBL" id="HIP98153.1"/>
    </source>
</evidence>
<feature type="domain" description="GCVT N-terminal" evidence="9">
    <location>
        <begin position="5"/>
        <end position="251"/>
    </location>
</feature>
<dbReference type="EMBL" id="DQVE01000022">
    <property type="protein sequence ID" value="HIP98153.1"/>
    <property type="molecule type" value="Genomic_DNA"/>
</dbReference>
<dbReference type="GO" id="GO:0004047">
    <property type="term" value="F:aminomethyltransferase activity"/>
    <property type="evidence" value="ECO:0007669"/>
    <property type="project" value="UniProtKB-UniRule"/>
</dbReference>
<dbReference type="Gene3D" id="3.30.1360.120">
    <property type="entry name" value="Probable tRNA modification gtpase trme, domain 1"/>
    <property type="match status" value="1"/>
</dbReference>
<dbReference type="Pfam" id="PF01571">
    <property type="entry name" value="GCV_T"/>
    <property type="match status" value="1"/>
</dbReference>
<evidence type="ECO:0000313" key="12">
    <source>
        <dbReference type="Proteomes" id="UP000606463"/>
    </source>
</evidence>
<keyword evidence="4 7" id="KW-0808">Transferase</keyword>
<dbReference type="PANTHER" id="PTHR43757">
    <property type="entry name" value="AMINOMETHYLTRANSFERASE"/>
    <property type="match status" value="1"/>
</dbReference>
<dbReference type="NCBIfam" id="NF001567">
    <property type="entry name" value="PRK00389.1"/>
    <property type="match status" value="1"/>
</dbReference>
<dbReference type="Gene3D" id="2.40.30.110">
    <property type="entry name" value="Aminomethyltransferase beta-barrel domains"/>
    <property type="match status" value="1"/>
</dbReference>
<dbReference type="InterPro" id="IPR006223">
    <property type="entry name" value="GcvT"/>
</dbReference>
<dbReference type="Proteomes" id="UP000606463">
    <property type="component" value="Unassembled WGS sequence"/>
</dbReference>
<evidence type="ECO:0000256" key="1">
    <source>
        <dbReference type="ARBA" id="ARBA00008609"/>
    </source>
</evidence>
<feature type="domain" description="Aminomethyltransferase C-terminal" evidence="10">
    <location>
        <begin position="267"/>
        <end position="344"/>
    </location>
</feature>
<dbReference type="GO" id="GO:0008483">
    <property type="term" value="F:transaminase activity"/>
    <property type="evidence" value="ECO:0007669"/>
    <property type="project" value="UniProtKB-KW"/>
</dbReference>
<comment type="subunit">
    <text evidence="7">The glycine cleavage system is composed of four proteins: P, T, L and H.</text>
</comment>
<gene>
    <name evidence="7 11" type="primary">gcvT</name>
    <name evidence="11" type="ORF">EYH37_02140</name>
</gene>
<dbReference type="Gene3D" id="4.10.1250.10">
    <property type="entry name" value="Aminomethyltransferase fragment"/>
    <property type="match status" value="1"/>
</dbReference>
<evidence type="ECO:0000256" key="2">
    <source>
        <dbReference type="ARBA" id="ARBA00012616"/>
    </source>
</evidence>
<reference evidence="11" key="1">
    <citation type="journal article" date="2020" name="ISME J.">
        <title>Gammaproteobacteria mediating utilization of methyl-, sulfur- and petroleum organic compounds in deep ocean hydrothermal plumes.</title>
        <authorList>
            <person name="Zhou Z."/>
            <person name="Liu Y."/>
            <person name="Pan J."/>
            <person name="Cron B.R."/>
            <person name="Toner B.M."/>
            <person name="Anantharaman K."/>
            <person name="Breier J.A."/>
            <person name="Dick G.J."/>
            <person name="Li M."/>
        </authorList>
    </citation>
    <scope>NUCLEOTIDE SEQUENCE</scope>
    <source>
        <strain evidence="11">SZUA-1501</strain>
    </source>
</reference>
<dbReference type="InterPro" id="IPR029043">
    <property type="entry name" value="GcvT/YgfZ_C"/>
</dbReference>
<evidence type="ECO:0000256" key="5">
    <source>
        <dbReference type="ARBA" id="ARBA00031395"/>
    </source>
</evidence>
<organism evidence="11 12">
    <name type="scientific">Aquifex aeolicus</name>
    <dbReference type="NCBI Taxonomy" id="63363"/>
    <lineage>
        <taxon>Bacteria</taxon>
        <taxon>Pseudomonadati</taxon>
        <taxon>Aquificota</taxon>
        <taxon>Aquificia</taxon>
        <taxon>Aquificales</taxon>
        <taxon>Aquificaceae</taxon>
        <taxon>Aquifex</taxon>
    </lineage>
</organism>
<evidence type="ECO:0000259" key="10">
    <source>
        <dbReference type="Pfam" id="PF08669"/>
    </source>
</evidence>
<dbReference type="FunFam" id="2.40.30.110:FF:000003">
    <property type="entry name" value="Aminomethyltransferase"/>
    <property type="match status" value="1"/>
</dbReference>
<accession>A0A9D1CG56</accession>
<dbReference type="EC" id="2.1.2.10" evidence="2 7"/>
<dbReference type="InterPro" id="IPR013977">
    <property type="entry name" value="GcvT_C"/>
</dbReference>
<dbReference type="HAMAP" id="MF_00259">
    <property type="entry name" value="GcvT"/>
    <property type="match status" value="1"/>
</dbReference>
<dbReference type="Gene3D" id="3.30.70.1400">
    <property type="entry name" value="Aminomethyltransferase beta-barrel domains"/>
    <property type="match status" value="1"/>
</dbReference>
<dbReference type="NCBIfam" id="TIGR00528">
    <property type="entry name" value="gcvT"/>
    <property type="match status" value="1"/>
</dbReference>
<dbReference type="InterPro" id="IPR028896">
    <property type="entry name" value="GcvT/YgfZ/DmdA"/>
</dbReference>
<dbReference type="InterPro" id="IPR027266">
    <property type="entry name" value="TrmE/GcvT-like"/>
</dbReference>
<comment type="catalytic activity">
    <reaction evidence="6 7">
        <text>N(6)-[(R)-S(8)-aminomethyldihydrolipoyl]-L-lysyl-[protein] + (6S)-5,6,7,8-tetrahydrofolate = N(6)-[(R)-dihydrolipoyl]-L-lysyl-[protein] + (6R)-5,10-methylene-5,6,7,8-tetrahydrofolate + NH4(+)</text>
        <dbReference type="Rhea" id="RHEA:16945"/>
        <dbReference type="Rhea" id="RHEA-COMP:10475"/>
        <dbReference type="Rhea" id="RHEA-COMP:10492"/>
        <dbReference type="ChEBI" id="CHEBI:15636"/>
        <dbReference type="ChEBI" id="CHEBI:28938"/>
        <dbReference type="ChEBI" id="CHEBI:57453"/>
        <dbReference type="ChEBI" id="CHEBI:83100"/>
        <dbReference type="ChEBI" id="CHEBI:83143"/>
        <dbReference type="EC" id="2.1.2.10"/>
    </reaction>
</comment>
<comment type="caution">
    <text evidence="11">The sequence shown here is derived from an EMBL/GenBank/DDBJ whole genome shotgun (WGS) entry which is preliminary data.</text>
</comment>
<dbReference type="Pfam" id="PF08669">
    <property type="entry name" value="GCV_T_C"/>
    <property type="match status" value="1"/>
</dbReference>
<keyword evidence="3 7" id="KW-0032">Aminotransferase</keyword>
<dbReference type="InterPro" id="IPR022903">
    <property type="entry name" value="GcvT_bac"/>
</dbReference>
<dbReference type="PIRSF" id="PIRSF006487">
    <property type="entry name" value="GcvT"/>
    <property type="match status" value="1"/>
</dbReference>
<sequence>MKTPLYELHKRLKAKFVLFAGWDMPISYTSILEEAVAVRTSTGIFDVSHMGRVFVRGTRAGEFLNYLTTNDVLKLQTGEVKYSLILNERGGTIDDVTLYKLGEAEFMLCVNASNREKVINHLKRFSETFGVEIEDKSSRLVQIALQGPRAVEILEKFYPSVGKLKFYTFKTFGDVIVSRTGYTGEDGFEIYIPPEGGVELFKKLLEFAKPCGLGARDVLRIEAGYPLYGHELSEELDPREANLSRFINVEKDFYGKEGLEKRGRPQRKLFGLKLEGRRIARQGINVFKGGEPIGEVTSGTYSPNLKASIALAFLDKEVQRGEEVEVLIGNKAIKAQVVSPRFIDNTPRKTKK</sequence>
<evidence type="ECO:0000256" key="3">
    <source>
        <dbReference type="ARBA" id="ARBA00022576"/>
    </source>
</evidence>
<comment type="similarity">
    <text evidence="1 7">Belongs to the GcvT family.</text>
</comment>
<dbReference type="GO" id="GO:0019464">
    <property type="term" value="P:glycine decarboxylation via glycine cleavage system"/>
    <property type="evidence" value="ECO:0007669"/>
    <property type="project" value="UniProtKB-UniRule"/>
</dbReference>
<evidence type="ECO:0000256" key="8">
    <source>
        <dbReference type="PIRSR" id="PIRSR006487-1"/>
    </source>
</evidence>
<evidence type="ECO:0000256" key="4">
    <source>
        <dbReference type="ARBA" id="ARBA00022679"/>
    </source>
</evidence>
<dbReference type="SUPFAM" id="SSF103025">
    <property type="entry name" value="Folate-binding domain"/>
    <property type="match status" value="1"/>
</dbReference>
<evidence type="ECO:0000259" key="9">
    <source>
        <dbReference type="Pfam" id="PF01571"/>
    </source>
</evidence>
<dbReference type="PANTHER" id="PTHR43757:SF2">
    <property type="entry name" value="AMINOMETHYLTRANSFERASE, MITOCHONDRIAL"/>
    <property type="match status" value="1"/>
</dbReference>
<protein>
    <recommendedName>
        <fullName evidence="2 7">Aminomethyltransferase</fullName>
        <ecNumber evidence="2 7">2.1.2.10</ecNumber>
    </recommendedName>
    <alternativeName>
        <fullName evidence="5 7">Glycine cleavage system T protein</fullName>
    </alternativeName>
</protein>
<dbReference type="FunFam" id="3.30.70.1400:FF:000001">
    <property type="entry name" value="Aminomethyltransferase"/>
    <property type="match status" value="1"/>
</dbReference>